<evidence type="ECO:0000259" key="2">
    <source>
        <dbReference type="Pfam" id="PF13648"/>
    </source>
</evidence>
<evidence type="ECO:0000313" key="4">
    <source>
        <dbReference type="Proteomes" id="UP000184432"/>
    </source>
</evidence>
<keyword evidence="1" id="KW-0732">Signal</keyword>
<sequence>MKKYIIILLLSVAFVSCSNDDDNQSPEATVIGKWKLVEALVDPGDGSGTFQPVESNQTITFFETGSVVSENGSLCNIFSESAETSTGTFSFETNTLEIGCVDDVITLTFERTTLNLIIYYPCIEGCAFKYIRVD</sequence>
<reference evidence="4" key="1">
    <citation type="submission" date="2016-11" db="EMBL/GenBank/DDBJ databases">
        <authorList>
            <person name="Varghese N."/>
            <person name="Submissions S."/>
        </authorList>
    </citation>
    <scope>NUCLEOTIDE SEQUENCE [LARGE SCALE GENOMIC DNA]</scope>
    <source>
        <strain evidence="4">DSM 22623</strain>
    </source>
</reference>
<dbReference type="EMBL" id="FQYP01000001">
    <property type="protein sequence ID" value="SHI39853.1"/>
    <property type="molecule type" value="Genomic_DNA"/>
</dbReference>
<dbReference type="Pfam" id="PF13648">
    <property type="entry name" value="Lipocalin_4"/>
    <property type="match status" value="1"/>
</dbReference>
<keyword evidence="4" id="KW-1185">Reference proteome</keyword>
<dbReference type="RefSeq" id="WP_073313388.1">
    <property type="nucleotide sequence ID" value="NZ_FQYP01000001.1"/>
</dbReference>
<protein>
    <recommendedName>
        <fullName evidence="2">Lipocalin-like domain-containing protein</fullName>
    </recommendedName>
</protein>
<dbReference type="STRING" id="570521.SAMN04488508_101471"/>
<accession>A0A1M6AUF4</accession>
<dbReference type="InterPro" id="IPR024311">
    <property type="entry name" value="Lipocalin-like"/>
</dbReference>
<dbReference type="OrthoDB" id="955522at2"/>
<feature type="chain" id="PRO_5012070465" description="Lipocalin-like domain-containing protein" evidence="1">
    <location>
        <begin position="21"/>
        <end position="134"/>
    </location>
</feature>
<dbReference type="AlphaFoldDB" id="A0A1M6AUF4"/>
<gene>
    <name evidence="3" type="ORF">SAMN04488508_101471</name>
</gene>
<feature type="domain" description="Lipocalin-like" evidence="2">
    <location>
        <begin position="31"/>
        <end position="112"/>
    </location>
</feature>
<organism evidence="3 4">
    <name type="scientific">Aquimarina spongiae</name>
    <dbReference type="NCBI Taxonomy" id="570521"/>
    <lineage>
        <taxon>Bacteria</taxon>
        <taxon>Pseudomonadati</taxon>
        <taxon>Bacteroidota</taxon>
        <taxon>Flavobacteriia</taxon>
        <taxon>Flavobacteriales</taxon>
        <taxon>Flavobacteriaceae</taxon>
        <taxon>Aquimarina</taxon>
    </lineage>
</organism>
<evidence type="ECO:0000313" key="3">
    <source>
        <dbReference type="EMBL" id="SHI39853.1"/>
    </source>
</evidence>
<name>A0A1M6AUF4_9FLAO</name>
<dbReference type="Proteomes" id="UP000184432">
    <property type="component" value="Unassembled WGS sequence"/>
</dbReference>
<proteinExistence type="predicted"/>
<feature type="signal peptide" evidence="1">
    <location>
        <begin position="1"/>
        <end position="20"/>
    </location>
</feature>
<dbReference type="PROSITE" id="PS51257">
    <property type="entry name" value="PROKAR_LIPOPROTEIN"/>
    <property type="match status" value="1"/>
</dbReference>
<evidence type="ECO:0000256" key="1">
    <source>
        <dbReference type="SAM" id="SignalP"/>
    </source>
</evidence>